<dbReference type="Gene3D" id="2.160.20.80">
    <property type="entry name" value="E3 ubiquitin-protein ligase SopA"/>
    <property type="match status" value="1"/>
</dbReference>
<protein>
    <recommendedName>
        <fullName evidence="4">Pentapeptide repeat-containing protein</fullName>
    </recommendedName>
</protein>
<proteinExistence type="predicted"/>
<evidence type="ECO:0008006" key="4">
    <source>
        <dbReference type="Google" id="ProtNLM"/>
    </source>
</evidence>
<dbReference type="PANTHER" id="PTHR14136">
    <property type="entry name" value="BTB_POZ DOMAIN-CONTAINING PROTEIN KCTD9"/>
    <property type="match status" value="1"/>
</dbReference>
<dbReference type="AlphaFoldDB" id="A0A037ZL37"/>
<dbReference type="RefSeq" id="WP_051588273.1">
    <property type="nucleotide sequence ID" value="NZ_JFKE01000004.1"/>
</dbReference>
<comment type="caution">
    <text evidence="2">The sequence shown here is derived from an EMBL/GenBank/DDBJ whole genome shotgun (WGS) entry which is preliminary data.</text>
</comment>
<reference evidence="2 3" key="1">
    <citation type="submission" date="2014-03" db="EMBL/GenBank/DDBJ databases">
        <title>Draft Genome Sequence of Actibacterium mucosum KCTC 23349, a Marine Alphaproteobacterium with Complex Ionic Requirements Isolated from Mediterranean Seawater at Malvarrosa Beach, Valencia, Spain.</title>
        <authorList>
            <person name="Arahal D.R."/>
            <person name="Shao Z."/>
            <person name="Lai Q."/>
            <person name="Pujalte M.J."/>
        </authorList>
    </citation>
    <scope>NUCLEOTIDE SEQUENCE [LARGE SCALE GENOMIC DNA]</scope>
    <source>
        <strain evidence="2 3">KCTC 23349</strain>
    </source>
</reference>
<dbReference type="SUPFAM" id="SSF141571">
    <property type="entry name" value="Pentapeptide repeat-like"/>
    <property type="match status" value="1"/>
</dbReference>
<feature type="region of interest" description="Disordered" evidence="1">
    <location>
        <begin position="171"/>
        <end position="201"/>
    </location>
</feature>
<dbReference type="Proteomes" id="UP000026249">
    <property type="component" value="Unassembled WGS sequence"/>
</dbReference>
<accession>A0A037ZL37</accession>
<feature type="compositionally biased region" description="Pro residues" evidence="1">
    <location>
        <begin position="175"/>
        <end position="195"/>
    </location>
</feature>
<dbReference type="InterPro" id="IPR001646">
    <property type="entry name" value="5peptide_repeat"/>
</dbReference>
<dbReference type="STRING" id="1454373.ACMU_12675"/>
<keyword evidence="3" id="KW-1185">Reference proteome</keyword>
<evidence type="ECO:0000256" key="1">
    <source>
        <dbReference type="SAM" id="MobiDB-lite"/>
    </source>
</evidence>
<dbReference type="InterPro" id="IPR051082">
    <property type="entry name" value="Pentapeptide-BTB/POZ_domain"/>
</dbReference>
<evidence type="ECO:0000313" key="3">
    <source>
        <dbReference type="Proteomes" id="UP000026249"/>
    </source>
</evidence>
<name>A0A037ZL37_9RHOB</name>
<sequence length="374" mass="40636">MGNRQHLEWLLEGVEAWNARREAEEFEPDLSGFDIYEAFKDAGKLDSSGRIPLANADLLKANLRGADLKEADLREANLGEADLREADLREARLWAAKLWGANLIEADLRGAGFMRTNLEGAFFRGAKVRRRVYAVAAGNGGHVLVWTDLSTTLNLTQPQVDVMDGDKGTILPPGLTHPPDWPDPPEVPTEEPAPAPEDTAEQTAVKRVVREKLAVNRDVLLLTSASLLQQIADYRFVVYSDNQLAIDHPEHRDRLLGFLDELSANLETLLQQVPAPGEEASEEQAEEAASWFDRFTGVALPELQQFFSAEALGKASVPGGIILSFGALGAAVSGFNPLGFGAGAMVGKWITGEMKSGKAADKVIEMLDTDAPDN</sequence>
<organism evidence="2 3">
    <name type="scientific">Actibacterium mucosum KCTC 23349</name>
    <dbReference type="NCBI Taxonomy" id="1454373"/>
    <lineage>
        <taxon>Bacteria</taxon>
        <taxon>Pseudomonadati</taxon>
        <taxon>Pseudomonadota</taxon>
        <taxon>Alphaproteobacteria</taxon>
        <taxon>Rhodobacterales</taxon>
        <taxon>Roseobacteraceae</taxon>
        <taxon>Actibacterium</taxon>
    </lineage>
</organism>
<dbReference type="EMBL" id="JFKE01000004">
    <property type="protein sequence ID" value="KAJ55541.1"/>
    <property type="molecule type" value="Genomic_DNA"/>
</dbReference>
<dbReference type="Pfam" id="PF00805">
    <property type="entry name" value="Pentapeptide"/>
    <property type="match status" value="1"/>
</dbReference>
<evidence type="ECO:0000313" key="2">
    <source>
        <dbReference type="EMBL" id="KAJ55541.1"/>
    </source>
</evidence>
<dbReference type="OrthoDB" id="7876184at2"/>
<dbReference type="PANTHER" id="PTHR14136:SF17">
    <property type="entry name" value="BTB_POZ DOMAIN-CONTAINING PROTEIN KCTD9"/>
    <property type="match status" value="1"/>
</dbReference>
<gene>
    <name evidence="2" type="ORF">ACMU_12675</name>
</gene>